<dbReference type="EMBL" id="ML986488">
    <property type="protein sequence ID" value="KAF2278283.1"/>
    <property type="molecule type" value="Genomic_DNA"/>
</dbReference>
<dbReference type="AlphaFoldDB" id="A0A6A6JQ87"/>
<proteinExistence type="predicted"/>
<organism evidence="1 2">
    <name type="scientific">Westerdykella ornata</name>
    <dbReference type="NCBI Taxonomy" id="318751"/>
    <lineage>
        <taxon>Eukaryota</taxon>
        <taxon>Fungi</taxon>
        <taxon>Dikarya</taxon>
        <taxon>Ascomycota</taxon>
        <taxon>Pezizomycotina</taxon>
        <taxon>Dothideomycetes</taxon>
        <taxon>Pleosporomycetidae</taxon>
        <taxon>Pleosporales</taxon>
        <taxon>Sporormiaceae</taxon>
        <taxon>Westerdykella</taxon>
    </lineage>
</organism>
<dbReference type="RefSeq" id="XP_033655822.1">
    <property type="nucleotide sequence ID" value="XM_033794128.1"/>
</dbReference>
<dbReference type="GeneID" id="54547303"/>
<keyword evidence="2" id="KW-1185">Reference proteome</keyword>
<sequence>MIYVGRGRQTTHSVTPYILARSVTRKAASFDEQRGQDDNSSLDKVIYIIAFARLSLRVAIGEASANPLTCGHQQESGPILLSTAHISSPPRVHTYCVGIHSPWVPLRGIWRTLAASRWRGDDPPSAVSADFVVYWSSARNNVKMNKFRPMKAPQPLTLTGGDLTPHERKTHRYMYNQSTTALRIRISTTFNSLYLSAGTVSFPA</sequence>
<accession>A0A6A6JQ87</accession>
<name>A0A6A6JQ87_WESOR</name>
<protein>
    <submittedName>
        <fullName evidence="1">Uncharacterized protein</fullName>
    </submittedName>
</protein>
<reference evidence="1" key="1">
    <citation type="journal article" date="2020" name="Stud. Mycol.">
        <title>101 Dothideomycetes genomes: a test case for predicting lifestyles and emergence of pathogens.</title>
        <authorList>
            <person name="Haridas S."/>
            <person name="Albert R."/>
            <person name="Binder M."/>
            <person name="Bloem J."/>
            <person name="Labutti K."/>
            <person name="Salamov A."/>
            <person name="Andreopoulos B."/>
            <person name="Baker S."/>
            <person name="Barry K."/>
            <person name="Bills G."/>
            <person name="Bluhm B."/>
            <person name="Cannon C."/>
            <person name="Castanera R."/>
            <person name="Culley D."/>
            <person name="Daum C."/>
            <person name="Ezra D."/>
            <person name="Gonzalez J."/>
            <person name="Henrissat B."/>
            <person name="Kuo A."/>
            <person name="Liang C."/>
            <person name="Lipzen A."/>
            <person name="Lutzoni F."/>
            <person name="Magnuson J."/>
            <person name="Mondo S."/>
            <person name="Nolan M."/>
            <person name="Ohm R."/>
            <person name="Pangilinan J."/>
            <person name="Park H.-J."/>
            <person name="Ramirez L."/>
            <person name="Alfaro M."/>
            <person name="Sun H."/>
            <person name="Tritt A."/>
            <person name="Yoshinaga Y."/>
            <person name="Zwiers L.-H."/>
            <person name="Turgeon B."/>
            <person name="Goodwin S."/>
            <person name="Spatafora J."/>
            <person name="Crous P."/>
            <person name="Grigoriev I."/>
        </authorList>
    </citation>
    <scope>NUCLEOTIDE SEQUENCE</scope>
    <source>
        <strain evidence="1">CBS 379.55</strain>
    </source>
</reference>
<evidence type="ECO:0000313" key="2">
    <source>
        <dbReference type="Proteomes" id="UP000800097"/>
    </source>
</evidence>
<dbReference type="Proteomes" id="UP000800097">
    <property type="component" value="Unassembled WGS sequence"/>
</dbReference>
<gene>
    <name evidence="1" type="ORF">EI97DRAFT_249683</name>
</gene>
<evidence type="ECO:0000313" key="1">
    <source>
        <dbReference type="EMBL" id="KAF2278283.1"/>
    </source>
</evidence>